<evidence type="ECO:0000256" key="5">
    <source>
        <dbReference type="SAM" id="MobiDB-lite"/>
    </source>
</evidence>
<organism evidence="7 8">
    <name type="scientific">Filobasidium floriforme</name>
    <dbReference type="NCBI Taxonomy" id="5210"/>
    <lineage>
        <taxon>Eukaryota</taxon>
        <taxon>Fungi</taxon>
        <taxon>Dikarya</taxon>
        <taxon>Basidiomycota</taxon>
        <taxon>Agaricomycotina</taxon>
        <taxon>Tremellomycetes</taxon>
        <taxon>Filobasidiales</taxon>
        <taxon>Filobasidiaceae</taxon>
        <taxon>Filobasidium</taxon>
    </lineage>
</organism>
<feature type="transmembrane region" description="Helical" evidence="6">
    <location>
        <begin position="468"/>
        <end position="494"/>
    </location>
</feature>
<evidence type="ECO:0000256" key="3">
    <source>
        <dbReference type="ARBA" id="ARBA00022989"/>
    </source>
</evidence>
<feature type="transmembrane region" description="Helical" evidence="6">
    <location>
        <begin position="236"/>
        <end position="259"/>
    </location>
</feature>
<dbReference type="GO" id="GO:0016020">
    <property type="term" value="C:membrane"/>
    <property type="evidence" value="ECO:0007669"/>
    <property type="project" value="UniProtKB-SubCell"/>
</dbReference>
<dbReference type="InterPro" id="IPR050598">
    <property type="entry name" value="AminoAcid_Transporter"/>
</dbReference>
<name>A0A8K0JKC4_9TREE</name>
<keyword evidence="4 6" id="KW-0472">Membrane</keyword>
<keyword evidence="3 6" id="KW-1133">Transmembrane helix</keyword>
<evidence type="ECO:0000313" key="7">
    <source>
        <dbReference type="EMBL" id="KAG7531969.1"/>
    </source>
</evidence>
<feature type="transmembrane region" description="Helical" evidence="6">
    <location>
        <begin position="394"/>
        <end position="422"/>
    </location>
</feature>
<feature type="transmembrane region" description="Helical" evidence="6">
    <location>
        <begin position="323"/>
        <end position="347"/>
    </location>
</feature>
<evidence type="ECO:0000256" key="6">
    <source>
        <dbReference type="SAM" id="Phobius"/>
    </source>
</evidence>
<dbReference type="AlphaFoldDB" id="A0A8K0JKC4"/>
<evidence type="ECO:0000256" key="1">
    <source>
        <dbReference type="ARBA" id="ARBA00004141"/>
    </source>
</evidence>
<feature type="region of interest" description="Disordered" evidence="5">
    <location>
        <begin position="1"/>
        <end position="20"/>
    </location>
</feature>
<keyword evidence="8" id="KW-1185">Reference proteome</keyword>
<dbReference type="PANTHER" id="PTHR11785">
    <property type="entry name" value="AMINO ACID TRANSPORTER"/>
    <property type="match status" value="1"/>
</dbReference>
<sequence length="541" mass="59109">MPSPTASIEDKSNGGPDTEAKVALDYNNEASISPYNEASENKRQIGVVSATFLIFNRIIGTGIFATPSAILSLSGSVGLALFIWVAGMLIAAAGMMVYMEFGTAIPKNGGEKNYLEFVYRRPKFLATAVFTGYVVLLGWAGSNSVVFGEYILHAAQVPVDRWNQRAVGLACITSAFLIHGCALKWGLRLQNLLGVIKLAIILIIVVAGWAALGGALKVDPPNNFSNAFEGTTGSAYGIVTSLYNVIWSYIGYSNANYALSETKNPVRTLKIAAPLALGSIAVMYMFVNIAYFAAVPKAEIISSGRILAASFFRNVFGEKAERALSVFVALSAYGNVLSVIFSQGRLVQELGREGILPFSRFWASNKPFNAPLAGLFEHWAVSVIIMLAPPPGDAYSFILNVISYPLAIVNAFVALGLVYLYFHREEYNFHPPVRATLPIAIFFFLSNIYLIVAPFVPPSEGQNVYEHLPYYLHCVVGWGIMFAGAGYWVIWAVIMPKIGKYELVRETVIDEIDGWEGHVFKRVPLRQRKAGSSPREDGFEI</sequence>
<feature type="transmembrane region" description="Helical" evidence="6">
    <location>
        <begin position="368"/>
        <end position="388"/>
    </location>
</feature>
<reference evidence="7" key="1">
    <citation type="submission" date="2020-04" db="EMBL/GenBank/DDBJ databases">
        <title>Analysis of mating type loci in Filobasidium floriforme.</title>
        <authorList>
            <person name="Nowrousian M."/>
        </authorList>
    </citation>
    <scope>NUCLEOTIDE SEQUENCE</scope>
    <source>
        <strain evidence="7">CBS 6242</strain>
    </source>
</reference>
<feature type="transmembrane region" description="Helical" evidence="6">
    <location>
        <begin position="434"/>
        <end position="456"/>
    </location>
</feature>
<dbReference type="Pfam" id="PF13520">
    <property type="entry name" value="AA_permease_2"/>
    <property type="match status" value="1"/>
</dbReference>
<dbReference type="Gene3D" id="1.20.1740.10">
    <property type="entry name" value="Amino acid/polyamine transporter I"/>
    <property type="match status" value="1"/>
</dbReference>
<feature type="transmembrane region" description="Helical" evidence="6">
    <location>
        <begin position="45"/>
        <end position="65"/>
    </location>
</feature>
<dbReference type="InterPro" id="IPR002293">
    <property type="entry name" value="AA/rel_permease1"/>
</dbReference>
<feature type="transmembrane region" description="Helical" evidence="6">
    <location>
        <begin position="124"/>
        <end position="142"/>
    </location>
</feature>
<protein>
    <recommendedName>
        <fullName evidence="9">High affinity methionine permease</fullName>
    </recommendedName>
</protein>
<accession>A0A8K0JKC4</accession>
<feature type="transmembrane region" description="Helical" evidence="6">
    <location>
        <begin position="271"/>
        <end position="294"/>
    </location>
</feature>
<dbReference type="PANTHER" id="PTHR11785:SF498">
    <property type="entry name" value="HIGH-AFFINITY METHIONINE PERMEASE"/>
    <property type="match status" value="1"/>
</dbReference>
<dbReference type="FunFam" id="1.20.1740.10:FF:000025">
    <property type="entry name" value="High-affinity methionine permease"/>
    <property type="match status" value="1"/>
</dbReference>
<comment type="subcellular location">
    <subcellularLocation>
        <location evidence="1">Membrane</location>
        <topology evidence="1">Multi-pass membrane protein</topology>
    </subcellularLocation>
</comment>
<dbReference type="PIRSF" id="PIRSF006060">
    <property type="entry name" value="AA_transporter"/>
    <property type="match status" value="1"/>
</dbReference>
<keyword evidence="2 6" id="KW-0812">Transmembrane</keyword>
<proteinExistence type="predicted"/>
<evidence type="ECO:0000256" key="4">
    <source>
        <dbReference type="ARBA" id="ARBA00023136"/>
    </source>
</evidence>
<evidence type="ECO:0008006" key="9">
    <source>
        <dbReference type="Google" id="ProtNLM"/>
    </source>
</evidence>
<dbReference type="Proteomes" id="UP000812966">
    <property type="component" value="Unassembled WGS sequence"/>
</dbReference>
<feature type="transmembrane region" description="Helical" evidence="6">
    <location>
        <begin position="195"/>
        <end position="216"/>
    </location>
</feature>
<evidence type="ECO:0000256" key="2">
    <source>
        <dbReference type="ARBA" id="ARBA00022692"/>
    </source>
</evidence>
<evidence type="ECO:0000313" key="8">
    <source>
        <dbReference type="Proteomes" id="UP000812966"/>
    </source>
</evidence>
<dbReference type="EMBL" id="JABELV010000078">
    <property type="protein sequence ID" value="KAG7531969.1"/>
    <property type="molecule type" value="Genomic_DNA"/>
</dbReference>
<feature type="transmembrane region" description="Helical" evidence="6">
    <location>
        <begin position="77"/>
        <end position="98"/>
    </location>
</feature>
<gene>
    <name evidence="7" type="ORF">FFLO_03976</name>
</gene>
<feature type="compositionally biased region" description="Basic and acidic residues" evidence="5">
    <location>
        <begin position="8"/>
        <end position="20"/>
    </location>
</feature>
<dbReference type="GO" id="GO:0015179">
    <property type="term" value="F:L-amino acid transmembrane transporter activity"/>
    <property type="evidence" value="ECO:0007669"/>
    <property type="project" value="TreeGrafter"/>
</dbReference>
<comment type="caution">
    <text evidence="7">The sequence shown here is derived from an EMBL/GenBank/DDBJ whole genome shotgun (WGS) entry which is preliminary data.</text>
</comment>
<feature type="transmembrane region" description="Helical" evidence="6">
    <location>
        <begin position="162"/>
        <end position="183"/>
    </location>
</feature>